<name>A0AA44HZY0_YERMO</name>
<dbReference type="InterPro" id="IPR050861">
    <property type="entry name" value="Dihydroxyacetone_Kinase"/>
</dbReference>
<dbReference type="EMBL" id="JAASAI010000010">
    <property type="protein sequence ID" value="NIL23128.1"/>
    <property type="molecule type" value="Genomic_DNA"/>
</dbReference>
<dbReference type="GO" id="GO:0005829">
    <property type="term" value="C:cytosol"/>
    <property type="evidence" value="ECO:0007669"/>
    <property type="project" value="TreeGrafter"/>
</dbReference>
<reference evidence="2" key="1">
    <citation type="submission" date="2020-03" db="EMBL/GenBank/DDBJ databases">
        <authorList>
            <person name="Kislichkina A."/>
            <person name="Dentovskaya S."/>
            <person name="Shaikhutdinov R."/>
            <person name="Ivanov S."/>
            <person name="Sizova A."/>
            <person name="Solomentsev V."/>
            <person name="Bogun A."/>
        </authorList>
    </citation>
    <scope>NUCLEOTIDE SEQUENCE</scope>
    <source>
        <strain evidence="2">SCPM-O-B-7610</strain>
    </source>
</reference>
<dbReference type="PROSITE" id="PS51481">
    <property type="entry name" value="DHAK"/>
    <property type="match status" value="1"/>
</dbReference>
<comment type="caution">
    <text evidence="2">The sequence shown here is derived from an EMBL/GenBank/DDBJ whole genome shotgun (WGS) entry which is preliminary data.</text>
</comment>
<keyword evidence="2" id="KW-0808">Transferase</keyword>
<gene>
    <name evidence="2" type="ORF">HB991_11475</name>
</gene>
<dbReference type="Proteomes" id="UP000712947">
    <property type="component" value="Unassembled WGS sequence"/>
</dbReference>
<evidence type="ECO:0000313" key="2">
    <source>
        <dbReference type="EMBL" id="NIL23128.1"/>
    </source>
</evidence>
<dbReference type="Pfam" id="PF02733">
    <property type="entry name" value="Dak1"/>
    <property type="match status" value="1"/>
</dbReference>
<dbReference type="PANTHER" id="PTHR28629">
    <property type="entry name" value="TRIOKINASE/FMN CYCLASE"/>
    <property type="match status" value="1"/>
</dbReference>
<keyword evidence="2" id="KW-0418">Kinase</keyword>
<accession>A0AA44HZY0</accession>
<dbReference type="GO" id="GO:0004371">
    <property type="term" value="F:glycerone kinase activity"/>
    <property type="evidence" value="ECO:0007669"/>
    <property type="project" value="InterPro"/>
</dbReference>
<dbReference type="PANTHER" id="PTHR28629:SF4">
    <property type="entry name" value="TRIOKINASE_FMN CYCLASE"/>
    <property type="match status" value="1"/>
</dbReference>
<evidence type="ECO:0000313" key="3">
    <source>
        <dbReference type="Proteomes" id="UP000712947"/>
    </source>
</evidence>
<dbReference type="Gene3D" id="3.40.50.10440">
    <property type="entry name" value="Dihydroxyacetone kinase, domain 1"/>
    <property type="match status" value="1"/>
</dbReference>
<dbReference type="RefSeq" id="WP_208759784.1">
    <property type="nucleotide sequence ID" value="NZ_CAWPGR010000002.1"/>
</dbReference>
<organism evidence="2 3">
    <name type="scientific">Yersinia mollaretii</name>
    <dbReference type="NCBI Taxonomy" id="33060"/>
    <lineage>
        <taxon>Bacteria</taxon>
        <taxon>Pseudomonadati</taxon>
        <taxon>Pseudomonadota</taxon>
        <taxon>Gammaproteobacteria</taxon>
        <taxon>Enterobacterales</taxon>
        <taxon>Yersiniaceae</taxon>
        <taxon>Yersinia</taxon>
    </lineage>
</organism>
<dbReference type="SUPFAM" id="SSF82549">
    <property type="entry name" value="DAK1/DegV-like"/>
    <property type="match status" value="1"/>
</dbReference>
<protein>
    <submittedName>
        <fullName evidence="2">Dihydroxyacetone kinase</fullName>
    </submittedName>
</protein>
<feature type="domain" description="DhaK" evidence="1">
    <location>
        <begin position="7"/>
        <end position="72"/>
    </location>
</feature>
<feature type="non-terminal residue" evidence="2">
    <location>
        <position position="72"/>
    </location>
</feature>
<dbReference type="InterPro" id="IPR004006">
    <property type="entry name" value="DhaK_dom"/>
</dbReference>
<proteinExistence type="predicted"/>
<dbReference type="GO" id="GO:0019563">
    <property type="term" value="P:glycerol catabolic process"/>
    <property type="evidence" value="ECO:0007669"/>
    <property type="project" value="TreeGrafter"/>
</dbReference>
<sequence>MNRIINDPDHVVEDAIKGYLAAYPHFFAKTDHEKVLKHPNAPYKGKVGVVTGGGSGHEPAFLGYIGKNLLDA</sequence>
<evidence type="ECO:0000259" key="1">
    <source>
        <dbReference type="PROSITE" id="PS51481"/>
    </source>
</evidence>
<dbReference type="AlphaFoldDB" id="A0AA44HZY0"/>